<reference evidence="1" key="1">
    <citation type="submission" date="2020-05" db="EMBL/GenBank/DDBJ databases">
        <title>Large-scale comparative analyses of tick genomes elucidate their genetic diversity and vector capacities.</title>
        <authorList>
            <person name="Jia N."/>
            <person name="Wang J."/>
            <person name="Shi W."/>
            <person name="Du L."/>
            <person name="Sun Y."/>
            <person name="Zhan W."/>
            <person name="Jiang J."/>
            <person name="Wang Q."/>
            <person name="Zhang B."/>
            <person name="Ji P."/>
            <person name="Sakyi L.B."/>
            <person name="Cui X."/>
            <person name="Yuan T."/>
            <person name="Jiang B."/>
            <person name="Yang W."/>
            <person name="Lam T.T.-Y."/>
            <person name="Chang Q."/>
            <person name="Ding S."/>
            <person name="Wang X."/>
            <person name="Zhu J."/>
            <person name="Ruan X."/>
            <person name="Zhao L."/>
            <person name="Wei J."/>
            <person name="Que T."/>
            <person name="Du C."/>
            <person name="Cheng J."/>
            <person name="Dai P."/>
            <person name="Han X."/>
            <person name="Huang E."/>
            <person name="Gao Y."/>
            <person name="Liu J."/>
            <person name="Shao H."/>
            <person name="Ye R."/>
            <person name="Li L."/>
            <person name="Wei W."/>
            <person name="Wang X."/>
            <person name="Wang C."/>
            <person name="Yang T."/>
            <person name="Huo Q."/>
            <person name="Li W."/>
            <person name="Guo W."/>
            <person name="Chen H."/>
            <person name="Zhou L."/>
            <person name="Ni X."/>
            <person name="Tian J."/>
            <person name="Zhou Y."/>
            <person name="Sheng Y."/>
            <person name="Liu T."/>
            <person name="Pan Y."/>
            <person name="Xia L."/>
            <person name="Li J."/>
            <person name="Zhao F."/>
            <person name="Cao W."/>
        </authorList>
    </citation>
    <scope>NUCLEOTIDE SEQUENCE</scope>
    <source>
        <strain evidence="1">Hyas-2018</strain>
    </source>
</reference>
<gene>
    <name evidence="1" type="ORF">HPB50_015308</name>
</gene>
<keyword evidence="2" id="KW-1185">Reference proteome</keyword>
<accession>A0ACB7TKW3</accession>
<proteinExistence type="predicted"/>
<evidence type="ECO:0000313" key="2">
    <source>
        <dbReference type="Proteomes" id="UP000821845"/>
    </source>
</evidence>
<name>A0ACB7TKW3_HYAAI</name>
<sequence>MEGRVPGGPCARPESTERSRLPSAGTRAYPYPQVLTPVRFSPITTGAYKHYCGAFQRHRDRQLPQPQLDKQQHHQHRREPQQQFILPEGRQEYQPQYVRPTPSLLPQPVKHGTNQALFGQAPYFNGFRLPPHDPRWRTWSRLVLGDSGSAASIAAPPGVAPPKKHPLQGVPPGGPGQALARGSSSPHEQPSTSLWPWSQVTPSHPVTGAEVQKQSAVPLKEDRSRTLQGEKRSSRYGPPNQDLVKRITKTEKDIPQVESSSDKLKEKRNELQASSSAGGGNGREDAMRLKLPSFAKRIYSENREKARRSHAVLDHIGRKLDQALYREPSDTAVYRENKEKFKKFKKHLTAHIQKSSKEDKERDESKSRKYDRLMETSKK</sequence>
<dbReference type="Proteomes" id="UP000821845">
    <property type="component" value="Chromosome 1"/>
</dbReference>
<dbReference type="EMBL" id="CM023481">
    <property type="protein sequence ID" value="KAH6946784.1"/>
    <property type="molecule type" value="Genomic_DNA"/>
</dbReference>
<evidence type="ECO:0000313" key="1">
    <source>
        <dbReference type="EMBL" id="KAH6946784.1"/>
    </source>
</evidence>
<organism evidence="1 2">
    <name type="scientific">Hyalomma asiaticum</name>
    <name type="common">Tick</name>
    <dbReference type="NCBI Taxonomy" id="266040"/>
    <lineage>
        <taxon>Eukaryota</taxon>
        <taxon>Metazoa</taxon>
        <taxon>Ecdysozoa</taxon>
        <taxon>Arthropoda</taxon>
        <taxon>Chelicerata</taxon>
        <taxon>Arachnida</taxon>
        <taxon>Acari</taxon>
        <taxon>Parasitiformes</taxon>
        <taxon>Ixodida</taxon>
        <taxon>Ixodoidea</taxon>
        <taxon>Ixodidae</taxon>
        <taxon>Hyalomminae</taxon>
        <taxon>Hyalomma</taxon>
    </lineage>
</organism>
<comment type="caution">
    <text evidence="1">The sequence shown here is derived from an EMBL/GenBank/DDBJ whole genome shotgun (WGS) entry which is preliminary data.</text>
</comment>
<protein>
    <submittedName>
        <fullName evidence="1">Uncharacterized protein</fullName>
    </submittedName>
</protein>